<dbReference type="InterPro" id="IPR012338">
    <property type="entry name" value="Beta-lactam/transpept-like"/>
</dbReference>
<dbReference type="GO" id="GO:0006508">
    <property type="term" value="P:proteolysis"/>
    <property type="evidence" value="ECO:0007669"/>
    <property type="project" value="InterPro"/>
</dbReference>
<dbReference type="InterPro" id="IPR001967">
    <property type="entry name" value="Peptidase_S11_N"/>
</dbReference>
<feature type="domain" description="Peptidase S11 D-alanyl-D-alanine carboxypeptidase A N-terminal" evidence="1">
    <location>
        <begin position="102"/>
        <end position="253"/>
    </location>
</feature>
<protein>
    <submittedName>
        <fullName evidence="2">DacC D-alanyl-D-alanine carboxypeptidase</fullName>
    </submittedName>
</protein>
<evidence type="ECO:0000313" key="2">
    <source>
        <dbReference type="EMBL" id="CAB4129075.1"/>
    </source>
</evidence>
<evidence type="ECO:0000259" key="1">
    <source>
        <dbReference type="Pfam" id="PF00768"/>
    </source>
</evidence>
<dbReference type="SUPFAM" id="SSF56601">
    <property type="entry name" value="beta-lactamase/transpeptidase-like"/>
    <property type="match status" value="1"/>
</dbReference>
<keyword evidence="2" id="KW-0121">Carboxypeptidase</keyword>
<gene>
    <name evidence="2" type="ORF">UFOVP112_173</name>
</gene>
<dbReference type="Gene3D" id="3.40.710.10">
    <property type="entry name" value="DD-peptidase/beta-lactamase superfamily"/>
    <property type="match status" value="1"/>
</dbReference>
<dbReference type="GO" id="GO:0009002">
    <property type="term" value="F:serine-type D-Ala-D-Ala carboxypeptidase activity"/>
    <property type="evidence" value="ECO:0007669"/>
    <property type="project" value="InterPro"/>
</dbReference>
<sequence length="272" mass="30901">MKAISKPSLWLYNITDNKSILKSNVDKEWCVASLAKLMTGMVVIDHTENFSDPVEMDTTPIMYLRDLEGWPLEERPMAYVNGVFCHDGNYNAVKPIPFVIPTGTYTKDELLKATLSPGDNYATETLSLACKTPDENFIVTMNKKAKALGMTRTNFTSSHGCTGDDVSTIEDMHLMSLETLKYDKLKECSTLRRFSYKGMELENLNLHLMELFEKANTKMVVVKTGFSEVGGLHILVVFEHKDKLYNAIVLGAHNWQNRKHIVEKLLYSFITR</sequence>
<reference evidence="2" key="1">
    <citation type="submission" date="2020-04" db="EMBL/GenBank/DDBJ databases">
        <authorList>
            <person name="Chiriac C."/>
            <person name="Salcher M."/>
            <person name="Ghai R."/>
            <person name="Kavagutti S V."/>
        </authorList>
    </citation>
    <scope>NUCLEOTIDE SEQUENCE</scope>
</reference>
<dbReference type="EMBL" id="LR796233">
    <property type="protein sequence ID" value="CAB4129075.1"/>
    <property type="molecule type" value="Genomic_DNA"/>
</dbReference>
<proteinExistence type="predicted"/>
<keyword evidence="2" id="KW-0378">Hydrolase</keyword>
<keyword evidence="2" id="KW-0645">Protease</keyword>
<name>A0A6J5L5C0_9CAUD</name>
<dbReference type="Pfam" id="PF00768">
    <property type="entry name" value="Peptidase_S11"/>
    <property type="match status" value="1"/>
</dbReference>
<organism evidence="2">
    <name type="scientific">uncultured Caudovirales phage</name>
    <dbReference type="NCBI Taxonomy" id="2100421"/>
    <lineage>
        <taxon>Viruses</taxon>
        <taxon>Duplodnaviria</taxon>
        <taxon>Heunggongvirae</taxon>
        <taxon>Uroviricota</taxon>
        <taxon>Caudoviricetes</taxon>
        <taxon>Peduoviridae</taxon>
        <taxon>Maltschvirus</taxon>
        <taxon>Maltschvirus maltsch</taxon>
    </lineage>
</organism>
<accession>A0A6J5L5C0</accession>